<comment type="caution">
    <text evidence="5">The sequence shown here is derived from an EMBL/GenBank/DDBJ whole genome shotgun (WGS) entry which is preliminary data.</text>
</comment>
<evidence type="ECO:0000256" key="4">
    <source>
        <dbReference type="SAM" id="SignalP"/>
    </source>
</evidence>
<reference evidence="5" key="1">
    <citation type="journal article" date="2020" name="mSystems">
        <title>Genome- and Community-Level Interaction Insights into Carbon Utilization and Element Cycling Functions of Hydrothermarchaeota in Hydrothermal Sediment.</title>
        <authorList>
            <person name="Zhou Z."/>
            <person name="Liu Y."/>
            <person name="Xu W."/>
            <person name="Pan J."/>
            <person name="Luo Z.H."/>
            <person name="Li M."/>
        </authorList>
    </citation>
    <scope>NUCLEOTIDE SEQUENCE [LARGE SCALE GENOMIC DNA]</scope>
    <source>
        <strain evidence="5">HyVt-28</strain>
    </source>
</reference>
<dbReference type="SMART" id="SM00028">
    <property type="entry name" value="TPR"/>
    <property type="match status" value="2"/>
</dbReference>
<feature type="signal peptide" evidence="4">
    <location>
        <begin position="1"/>
        <end position="18"/>
    </location>
</feature>
<dbReference type="PROSITE" id="PS50005">
    <property type="entry name" value="TPR"/>
    <property type="match status" value="2"/>
</dbReference>
<dbReference type="InterPro" id="IPR019734">
    <property type="entry name" value="TPR_rpt"/>
</dbReference>
<dbReference type="EMBL" id="DRDR01000061">
    <property type="protein sequence ID" value="HDL60085.1"/>
    <property type="molecule type" value="Genomic_DNA"/>
</dbReference>
<gene>
    <name evidence="5" type="ORF">ENH14_01370</name>
</gene>
<accession>A0A7V0Q693</accession>
<dbReference type="InterPro" id="IPR011990">
    <property type="entry name" value="TPR-like_helical_dom_sf"/>
</dbReference>
<feature type="repeat" description="TPR" evidence="3">
    <location>
        <begin position="467"/>
        <end position="500"/>
    </location>
</feature>
<evidence type="ECO:0000256" key="2">
    <source>
        <dbReference type="ARBA" id="ARBA00022803"/>
    </source>
</evidence>
<dbReference type="Gene3D" id="1.25.40.10">
    <property type="entry name" value="Tetratricopeptide repeat domain"/>
    <property type="match status" value="1"/>
</dbReference>
<dbReference type="AlphaFoldDB" id="A0A7V0Q693"/>
<dbReference type="Pfam" id="PF13181">
    <property type="entry name" value="TPR_8"/>
    <property type="match status" value="1"/>
</dbReference>
<organism evidence="5">
    <name type="scientific">candidate division WOR-3 bacterium</name>
    <dbReference type="NCBI Taxonomy" id="2052148"/>
    <lineage>
        <taxon>Bacteria</taxon>
        <taxon>Bacteria division WOR-3</taxon>
    </lineage>
</organism>
<dbReference type="Pfam" id="PF07719">
    <property type="entry name" value="TPR_2"/>
    <property type="match status" value="1"/>
</dbReference>
<keyword evidence="1" id="KW-0677">Repeat</keyword>
<dbReference type="InterPro" id="IPR013105">
    <property type="entry name" value="TPR_2"/>
</dbReference>
<dbReference type="Proteomes" id="UP000886381">
    <property type="component" value="Unassembled WGS sequence"/>
</dbReference>
<dbReference type="PANTHER" id="PTHR44943">
    <property type="entry name" value="CELLULOSE SYNTHASE OPERON PROTEIN C"/>
    <property type="match status" value="1"/>
</dbReference>
<keyword evidence="4" id="KW-0732">Signal</keyword>
<keyword evidence="2 3" id="KW-0802">TPR repeat</keyword>
<dbReference type="SUPFAM" id="SSF48452">
    <property type="entry name" value="TPR-like"/>
    <property type="match status" value="1"/>
</dbReference>
<proteinExistence type="predicted"/>
<sequence>MRVKIILVLSFMFSFAGAQLIVPGNTMDIPQAFSSKDKPHLEFTLLGSAELKEHGLSEIYSGLYPGFGAYLGAYYKAFKAGLAITQKRGVEISFIHTPLFTDKYNLAWGIDGLIIPDMESEGTENIVEDSASLFERIPLFAQVGVTPVKYLAFTGGVGLGKYATETSPVRMKLPGLYMSVEVQPLEKLKLFWEGFYPSQKRNLGISYSPLDGIEIAMGVKYADYTPEKFTADHAIFAIRVSRPLEALFGPKYIIVTGRVYNVETGEPITSGTVSSQEDAFKPIPISMDGSFLLKLKPGYYTFIVNAGKKYEKLVKLIEIPEGKEKLALAIKIKYSREYKTYLNHIEKAKKFLEKEYFDLALREVENAIKIFPDEVEAQDLKDRIVQTKNRKIAELKAKATISERNKDYEEALKYYKAVLKIDPTDREAKEGVDRVNILILEAKKKAELEKEKRLRKKKPVRRAKPDISKLLSRGKRLFFEGKYKEAKSVFLQVLRVDPANREAKFYLDKINTYLRALEK</sequence>
<feature type="repeat" description="TPR" evidence="3">
    <location>
        <begin position="392"/>
        <end position="425"/>
    </location>
</feature>
<evidence type="ECO:0000256" key="3">
    <source>
        <dbReference type="PROSITE-ProRule" id="PRU00339"/>
    </source>
</evidence>
<protein>
    <submittedName>
        <fullName evidence="5">Tetratricopeptide repeat protein</fullName>
    </submittedName>
</protein>
<evidence type="ECO:0000313" key="5">
    <source>
        <dbReference type="EMBL" id="HDL60085.1"/>
    </source>
</evidence>
<name>A0A7V0Q693_UNCW3</name>
<feature type="chain" id="PRO_5030778858" evidence="4">
    <location>
        <begin position="19"/>
        <end position="519"/>
    </location>
</feature>
<dbReference type="InterPro" id="IPR051685">
    <property type="entry name" value="Ycf3/AcsC/BcsC/TPR_MFPF"/>
</dbReference>
<evidence type="ECO:0000256" key="1">
    <source>
        <dbReference type="ARBA" id="ARBA00022737"/>
    </source>
</evidence>
<dbReference type="PANTHER" id="PTHR44943:SF4">
    <property type="entry name" value="TPR REPEAT-CONTAINING PROTEIN MJ0798"/>
    <property type="match status" value="1"/>
</dbReference>